<dbReference type="PANTHER" id="PTHR13847:SF289">
    <property type="entry name" value="GLYCINE OXIDASE"/>
    <property type="match status" value="1"/>
</dbReference>
<keyword evidence="2" id="KW-1133">Transmembrane helix</keyword>
<sequence length="439" mass="47371">MGARLNQTLSMAATFSAFLNVKTIDVLVVGGGVVGVTAALALQQRRLKVILVDQQSVATGCSFGNAGVIASSAFPFSAHYRMANLPATFLKPSSPAALNWTSAPRLLPWAIQYARATRPDIVRRDTSLLHELCRDALHSYEQLLGIDLPPINRCGYLAVHLTPSELGEATRLNSIRTSLGGAVRMVSGPDLVELEPAMDRLMAGATFFEGAAHVTDPAAFVTSLADVFVQRGGLLRYNRIQSLESKGNGEVAVRGTREHYSPRAVVLATGVHTNQLLVGCGHHIPIAAERGYHLELDIEPGFIRRPTALPSLGVVLTPSQRGLRIAGISHFGSPGLRARPKLLLYGLKRLRRLLPMLRPRPGFEPWTGERPTSPDSLPIVERIPGHRSIFVSCGHGHLGLTLAAVTARVTADMVMSISSDYSNQLSSQRFGLRKRDGNG</sequence>
<dbReference type="Gene3D" id="3.50.50.60">
    <property type="entry name" value="FAD/NAD(P)-binding domain"/>
    <property type="match status" value="2"/>
</dbReference>
<keyword evidence="2" id="KW-0812">Transmembrane</keyword>
<dbReference type="GO" id="GO:0005737">
    <property type="term" value="C:cytoplasm"/>
    <property type="evidence" value="ECO:0007669"/>
    <property type="project" value="TreeGrafter"/>
</dbReference>
<dbReference type="GO" id="GO:0016491">
    <property type="term" value="F:oxidoreductase activity"/>
    <property type="evidence" value="ECO:0007669"/>
    <property type="project" value="UniProtKB-KW"/>
</dbReference>
<feature type="transmembrane region" description="Helical" evidence="2">
    <location>
        <begin position="24"/>
        <end position="42"/>
    </location>
</feature>
<evidence type="ECO:0000256" key="1">
    <source>
        <dbReference type="ARBA" id="ARBA00023002"/>
    </source>
</evidence>
<organism evidence="4 5">
    <name type="scientific">Bradyrhizobium vignae</name>
    <dbReference type="NCBI Taxonomy" id="1549949"/>
    <lineage>
        <taxon>Bacteria</taxon>
        <taxon>Pseudomonadati</taxon>
        <taxon>Pseudomonadota</taxon>
        <taxon>Alphaproteobacteria</taxon>
        <taxon>Hyphomicrobiales</taxon>
        <taxon>Nitrobacteraceae</taxon>
        <taxon>Bradyrhizobium</taxon>
    </lineage>
</organism>
<gene>
    <name evidence="4" type="ORF">BRAD3257_7570</name>
</gene>
<dbReference type="Proteomes" id="UP000246085">
    <property type="component" value="Chromosome BRAD3257"/>
</dbReference>
<dbReference type="SUPFAM" id="SSF51905">
    <property type="entry name" value="FAD/NAD(P)-binding domain"/>
    <property type="match status" value="1"/>
</dbReference>
<dbReference type="InterPro" id="IPR006076">
    <property type="entry name" value="FAD-dep_OxRdtase"/>
</dbReference>
<name>A0A2U3QA23_9BRAD</name>
<keyword evidence="1" id="KW-0560">Oxidoreductase</keyword>
<evidence type="ECO:0000313" key="5">
    <source>
        <dbReference type="Proteomes" id="UP000246085"/>
    </source>
</evidence>
<dbReference type="InterPro" id="IPR036188">
    <property type="entry name" value="FAD/NAD-bd_sf"/>
</dbReference>
<dbReference type="Pfam" id="PF01266">
    <property type="entry name" value="DAO"/>
    <property type="match status" value="1"/>
</dbReference>
<feature type="domain" description="FAD dependent oxidoreductase" evidence="3">
    <location>
        <begin position="25"/>
        <end position="413"/>
    </location>
</feature>
<evidence type="ECO:0000313" key="4">
    <source>
        <dbReference type="EMBL" id="SPP98265.1"/>
    </source>
</evidence>
<dbReference type="KEGG" id="bvz:BRAD3257_7570"/>
<dbReference type="AlphaFoldDB" id="A0A2U3QA23"/>
<dbReference type="Gene3D" id="3.30.9.10">
    <property type="entry name" value="D-Amino Acid Oxidase, subunit A, domain 2"/>
    <property type="match status" value="1"/>
</dbReference>
<accession>A0A2U3QA23</accession>
<proteinExistence type="predicted"/>
<dbReference type="EMBL" id="LS398110">
    <property type="protein sequence ID" value="SPP98265.1"/>
    <property type="molecule type" value="Genomic_DNA"/>
</dbReference>
<reference evidence="4 5" key="1">
    <citation type="submission" date="2018-03" db="EMBL/GenBank/DDBJ databases">
        <authorList>
            <person name="Gully D."/>
        </authorList>
    </citation>
    <scope>NUCLEOTIDE SEQUENCE [LARGE SCALE GENOMIC DNA]</scope>
    <source>
        <strain evidence="4">ORS3257</strain>
    </source>
</reference>
<evidence type="ECO:0000259" key="3">
    <source>
        <dbReference type="Pfam" id="PF01266"/>
    </source>
</evidence>
<protein>
    <submittedName>
        <fullName evidence="4">Putative FAD dependent oxidoreductase</fullName>
    </submittedName>
</protein>
<dbReference type="PANTHER" id="PTHR13847">
    <property type="entry name" value="SARCOSINE DEHYDROGENASE-RELATED"/>
    <property type="match status" value="1"/>
</dbReference>
<evidence type="ECO:0000256" key="2">
    <source>
        <dbReference type="SAM" id="Phobius"/>
    </source>
</evidence>
<keyword evidence="2" id="KW-0472">Membrane</keyword>
<dbReference type="SUPFAM" id="SSF54373">
    <property type="entry name" value="FAD-linked reductases, C-terminal domain"/>
    <property type="match status" value="1"/>
</dbReference>